<sequence>MSLAYVASTIVVGAEQNASCTRYGAAIKDRELVQPEHMHRAWSWYVNKILDLFGKDETSNRKNYTMPNSSWRRGRSLEPFLDAPRRDFRTEERSKARRYFMKRMPRECGPGEEEPIKQPLKRVEQHCWHSRRWLRDNQAGILEHNIGAFSVLSLRSFILKHTIIDTRVLQGLFCSLSKARAVGSVKKVDKKLADVARATAQDSAGKGAAALDPGHVDPVKYAQMQDDETETPAFSGCSHEEDMQKIDCKKARDKRSVRTNRANLVRAVNQLPSAKTPNTLLMLGHLSHLLNIVKRLVELSRRRRVWSLKFSAHCPVERIMCGICQRLLSEANSTIERHAVVSLEVGMFNRCSRGHRAGSLKDARSTIGEEALT</sequence>
<protein>
    <submittedName>
        <fullName evidence="1">Uncharacterized protein</fullName>
    </submittedName>
</protein>
<gene>
    <name evidence="1" type="ORF">FVE85_9124</name>
</gene>
<comment type="caution">
    <text evidence="1">The sequence shown here is derived from an EMBL/GenBank/DDBJ whole genome shotgun (WGS) entry which is preliminary data.</text>
</comment>
<accession>A0A5J4YPQ5</accession>
<dbReference type="EMBL" id="VRMN01000008">
    <property type="protein sequence ID" value="KAA8492852.1"/>
    <property type="molecule type" value="Genomic_DNA"/>
</dbReference>
<dbReference type="Proteomes" id="UP000324585">
    <property type="component" value="Unassembled WGS sequence"/>
</dbReference>
<evidence type="ECO:0000313" key="1">
    <source>
        <dbReference type="EMBL" id="KAA8492852.1"/>
    </source>
</evidence>
<keyword evidence="2" id="KW-1185">Reference proteome</keyword>
<reference evidence="2" key="1">
    <citation type="journal article" date="2019" name="Nat. Commun.">
        <title>Expansion of phycobilisome linker gene families in mesophilic red algae.</title>
        <authorList>
            <person name="Lee J."/>
            <person name="Kim D."/>
            <person name="Bhattacharya D."/>
            <person name="Yoon H.S."/>
        </authorList>
    </citation>
    <scope>NUCLEOTIDE SEQUENCE [LARGE SCALE GENOMIC DNA]</scope>
    <source>
        <strain evidence="2">CCMP 1328</strain>
    </source>
</reference>
<name>A0A5J4YPQ5_PORPP</name>
<evidence type="ECO:0000313" key="2">
    <source>
        <dbReference type="Proteomes" id="UP000324585"/>
    </source>
</evidence>
<organism evidence="1 2">
    <name type="scientific">Porphyridium purpureum</name>
    <name type="common">Red alga</name>
    <name type="synonym">Porphyridium cruentum</name>
    <dbReference type="NCBI Taxonomy" id="35688"/>
    <lineage>
        <taxon>Eukaryota</taxon>
        <taxon>Rhodophyta</taxon>
        <taxon>Bangiophyceae</taxon>
        <taxon>Porphyridiales</taxon>
        <taxon>Porphyridiaceae</taxon>
        <taxon>Porphyridium</taxon>
    </lineage>
</organism>
<dbReference type="AlphaFoldDB" id="A0A5J4YPQ5"/>
<proteinExistence type="predicted"/>